<dbReference type="PANTHER" id="PTHR43772:SF2">
    <property type="entry name" value="PUTATIVE (AFU_ORTHOLOGUE AFUA_2G04480)-RELATED"/>
    <property type="match status" value="1"/>
</dbReference>
<dbReference type="PATRIC" id="fig|1423750.3.peg.1049"/>
<evidence type="ECO:0008006" key="10">
    <source>
        <dbReference type="Google" id="ProtNLM"/>
    </source>
</evidence>
<dbReference type="InterPro" id="IPR008979">
    <property type="entry name" value="Galactose-bd-like_sf"/>
</dbReference>
<evidence type="ECO:0000256" key="7">
    <source>
        <dbReference type="RuleBase" id="RU361187"/>
    </source>
</evidence>
<feature type="site" description="Important for catalytic activity, responsible for pKa modulation of the active site Glu and correct orientation of both the proton donor and substrate" evidence="6">
    <location>
        <position position="148"/>
    </location>
</feature>
<evidence type="ECO:0000256" key="3">
    <source>
        <dbReference type="ARBA" id="ARBA00022801"/>
    </source>
</evidence>
<dbReference type="Proteomes" id="UP000051451">
    <property type="component" value="Unassembled WGS sequence"/>
</dbReference>
<evidence type="ECO:0000256" key="2">
    <source>
        <dbReference type="ARBA" id="ARBA00022651"/>
    </source>
</evidence>
<dbReference type="PANTHER" id="PTHR43772">
    <property type="entry name" value="ENDO-1,4-BETA-XYLANASE"/>
    <property type="match status" value="1"/>
</dbReference>
<evidence type="ECO:0000256" key="5">
    <source>
        <dbReference type="ARBA" id="ARBA00023295"/>
    </source>
</evidence>
<dbReference type="GO" id="GO:0004553">
    <property type="term" value="F:hydrolase activity, hydrolyzing O-glycosyl compounds"/>
    <property type="evidence" value="ECO:0007669"/>
    <property type="project" value="InterPro"/>
</dbReference>
<comment type="similarity">
    <text evidence="1 7">Belongs to the glycosyl hydrolase 43 family.</text>
</comment>
<keyword evidence="4" id="KW-0119">Carbohydrate metabolism</keyword>
<evidence type="ECO:0000256" key="6">
    <source>
        <dbReference type="PIRSR" id="PIRSR606710-2"/>
    </source>
</evidence>
<evidence type="ECO:0000313" key="8">
    <source>
        <dbReference type="EMBL" id="KRM06157.1"/>
    </source>
</evidence>
<dbReference type="InterPro" id="IPR006710">
    <property type="entry name" value="Glyco_hydro_43"/>
</dbReference>
<keyword evidence="5 7" id="KW-0326">Glycosidase</keyword>
<name>A0A0R1VLG4_9LACO</name>
<keyword evidence="3 7" id="KW-0378">Hydrolase</keyword>
<dbReference type="Pfam" id="PF04616">
    <property type="entry name" value="Glyco_hydro_43"/>
    <property type="match status" value="1"/>
</dbReference>
<reference evidence="8 9" key="1">
    <citation type="journal article" date="2015" name="Genome Announc.">
        <title>Expanding the biotechnology potential of lactobacilli through comparative genomics of 213 strains and associated genera.</title>
        <authorList>
            <person name="Sun Z."/>
            <person name="Harris H.M."/>
            <person name="McCann A."/>
            <person name="Guo C."/>
            <person name="Argimon S."/>
            <person name="Zhang W."/>
            <person name="Yang X."/>
            <person name="Jeffery I.B."/>
            <person name="Cooney J.C."/>
            <person name="Kagawa T.F."/>
            <person name="Liu W."/>
            <person name="Song Y."/>
            <person name="Salvetti E."/>
            <person name="Wrobel A."/>
            <person name="Rasinkangas P."/>
            <person name="Parkhill J."/>
            <person name="Rea M.C."/>
            <person name="O'Sullivan O."/>
            <person name="Ritari J."/>
            <person name="Douillard F.P."/>
            <person name="Paul Ross R."/>
            <person name="Yang R."/>
            <person name="Briner A.E."/>
            <person name="Felis G.E."/>
            <person name="de Vos W.M."/>
            <person name="Barrangou R."/>
            <person name="Klaenhammer T.R."/>
            <person name="Caufield P.W."/>
            <person name="Cui Y."/>
            <person name="Zhang H."/>
            <person name="O'Toole P.W."/>
        </authorList>
    </citation>
    <scope>NUCLEOTIDE SEQUENCE [LARGE SCALE GENOMIC DNA]</scope>
    <source>
        <strain evidence="8 9">DSM 18630</strain>
    </source>
</reference>
<dbReference type="RefSeq" id="WP_057871771.1">
    <property type="nucleotide sequence ID" value="NZ_AZGB01000016.1"/>
</dbReference>
<comment type="caution">
    <text evidence="8">The sequence shown here is derived from an EMBL/GenBank/DDBJ whole genome shotgun (WGS) entry which is preliminary data.</text>
</comment>
<keyword evidence="2" id="KW-0858">Xylan degradation</keyword>
<evidence type="ECO:0000313" key="9">
    <source>
        <dbReference type="Proteomes" id="UP000051451"/>
    </source>
</evidence>
<dbReference type="GO" id="GO:0045493">
    <property type="term" value="P:xylan catabolic process"/>
    <property type="evidence" value="ECO:0007669"/>
    <property type="project" value="UniProtKB-KW"/>
</dbReference>
<dbReference type="Gene3D" id="2.60.120.260">
    <property type="entry name" value="Galactose-binding domain-like"/>
    <property type="match status" value="1"/>
</dbReference>
<evidence type="ECO:0000256" key="1">
    <source>
        <dbReference type="ARBA" id="ARBA00009865"/>
    </source>
</evidence>
<evidence type="ECO:0000256" key="4">
    <source>
        <dbReference type="ARBA" id="ARBA00023277"/>
    </source>
</evidence>
<dbReference type="OrthoDB" id="9801455at2"/>
<keyword evidence="2" id="KW-0624">Polysaccharide degradation</keyword>
<dbReference type="STRING" id="1423750.FC89_GL001025"/>
<organism evidence="8 9">
    <name type="scientific">Liquorilactobacillus ghanensis DSM 18630</name>
    <dbReference type="NCBI Taxonomy" id="1423750"/>
    <lineage>
        <taxon>Bacteria</taxon>
        <taxon>Bacillati</taxon>
        <taxon>Bacillota</taxon>
        <taxon>Bacilli</taxon>
        <taxon>Lactobacillales</taxon>
        <taxon>Lactobacillaceae</taxon>
        <taxon>Liquorilactobacillus</taxon>
    </lineage>
</organism>
<dbReference type="InterPro" id="IPR052176">
    <property type="entry name" value="Glycosyl_Hydrlase_43_Enz"/>
</dbReference>
<dbReference type="AlphaFoldDB" id="A0A0R1VLG4"/>
<sequence>MKKQVYNPFLPLNEYIADGEPHVFGDRLYLFGSHDKENGETFCMLDYVVWSAPIDDLTCWTNSGVVYQATQDPLYDSQKMPYMFAPDVVQGNDGRFYLYYCMAGSNGKGGYSNPISVAVCSTPDGKYKYLGNVRSKEGQPLMKYICFDPAVINDDGTIRLYYGASFAFDEYRTRFNNWILNIVEAKMLGRSVGEIKKAAKNGGIMGAISVVLDDDMITAKTEPKRIISNSTKDSSFADHYFFEGSSIRKIDDTYYFIYSSRKNHELCYATSKYPDREFIYGGTIVSNGDIGYKGRTDENKTNTTGTNHGSITCVNGQWYVFYHRLTHLSDFSRQACAEPITILKDGTIPQVEITSCGLNKGPLSDNGKYPAAIACMITNGQQMPHGTPKEAEKENYPCVYSQENEHYIKNISNNTKIGYKYFEFQVNDYQLTLNLRGAAQGYFIISTDELATKKIGKLNVSLESNWKEVTADIKTETGINALFFTYIGTGKLDFLNMTLKPKSQS</sequence>
<protein>
    <recommendedName>
        <fullName evidence="10">Glycosyl hydrolase family 43</fullName>
    </recommendedName>
</protein>
<dbReference type="SUPFAM" id="SSF75005">
    <property type="entry name" value="Arabinanase/levansucrase/invertase"/>
    <property type="match status" value="1"/>
</dbReference>
<keyword evidence="9" id="KW-1185">Reference proteome</keyword>
<dbReference type="CDD" id="cd18620">
    <property type="entry name" value="GH43_XylA-like"/>
    <property type="match status" value="1"/>
</dbReference>
<gene>
    <name evidence="8" type="ORF">FC89_GL001025</name>
</gene>
<dbReference type="GeneID" id="98319050"/>
<proteinExistence type="inferred from homology"/>
<dbReference type="EMBL" id="AZGB01000016">
    <property type="protein sequence ID" value="KRM06157.1"/>
    <property type="molecule type" value="Genomic_DNA"/>
</dbReference>
<dbReference type="SUPFAM" id="SSF49785">
    <property type="entry name" value="Galactose-binding domain-like"/>
    <property type="match status" value="1"/>
</dbReference>
<dbReference type="Gene3D" id="2.115.10.20">
    <property type="entry name" value="Glycosyl hydrolase domain, family 43"/>
    <property type="match status" value="1"/>
</dbReference>
<dbReference type="InterPro" id="IPR023296">
    <property type="entry name" value="Glyco_hydro_beta-prop_sf"/>
</dbReference>
<accession>A0A0R1VLG4</accession>